<proteinExistence type="predicted"/>
<evidence type="ECO:0000313" key="3">
    <source>
        <dbReference type="Proteomes" id="UP000192929"/>
    </source>
</evidence>
<feature type="non-terminal residue" evidence="2">
    <location>
        <position position="1"/>
    </location>
</feature>
<evidence type="ECO:0000313" key="2">
    <source>
        <dbReference type="EMBL" id="SMF33679.1"/>
    </source>
</evidence>
<name>A0A1X7EGM0_9MICC</name>
<protein>
    <submittedName>
        <fullName evidence="2">Uncharacterized protein</fullName>
    </submittedName>
</protein>
<feature type="region of interest" description="Disordered" evidence="1">
    <location>
        <begin position="1"/>
        <end position="25"/>
    </location>
</feature>
<accession>A0A1X7EGM0</accession>
<keyword evidence="3" id="KW-1185">Reference proteome</keyword>
<sequence>HVAADPLTGTASEILTATGTEWPTH</sequence>
<gene>
    <name evidence="2" type="ORF">SAMN06296028_1351</name>
</gene>
<dbReference type="EMBL" id="FXAC01000035">
    <property type="protein sequence ID" value="SMF33679.1"/>
    <property type="molecule type" value="Genomic_DNA"/>
</dbReference>
<dbReference type="Proteomes" id="UP000192929">
    <property type="component" value="Unassembled WGS sequence"/>
</dbReference>
<organism evidence="2 3">
    <name type="scientific">Kocuria marina subsp. indica</name>
    <dbReference type="NCBI Taxonomy" id="1049583"/>
    <lineage>
        <taxon>Bacteria</taxon>
        <taxon>Bacillati</taxon>
        <taxon>Actinomycetota</taxon>
        <taxon>Actinomycetes</taxon>
        <taxon>Micrococcales</taxon>
        <taxon>Micrococcaceae</taxon>
        <taxon>Kocuria</taxon>
    </lineage>
</organism>
<evidence type="ECO:0000256" key="1">
    <source>
        <dbReference type="SAM" id="MobiDB-lite"/>
    </source>
</evidence>
<reference evidence="3" key="1">
    <citation type="submission" date="2017-04" db="EMBL/GenBank/DDBJ databases">
        <authorList>
            <person name="Varghese N."/>
            <person name="Submissions S."/>
        </authorList>
    </citation>
    <scope>NUCLEOTIDE SEQUENCE [LARGE SCALE GENOMIC DNA]</scope>
    <source>
        <strain evidence="3">NIO-1021</strain>
    </source>
</reference>
<feature type="compositionally biased region" description="Polar residues" evidence="1">
    <location>
        <begin position="9"/>
        <end position="25"/>
    </location>
</feature>
<dbReference type="AlphaFoldDB" id="A0A1X7EGM0"/>